<dbReference type="InterPro" id="IPR046349">
    <property type="entry name" value="C1-like_sf"/>
</dbReference>
<name>A0A2N9GL88_FAGSY</name>
<dbReference type="InterPro" id="IPR002219">
    <property type="entry name" value="PKC_DAG/PE"/>
</dbReference>
<dbReference type="PANTHER" id="PTHR32410">
    <property type="entry name" value="CYSTEINE/HISTIDINE-RICH C1 DOMAIN FAMILY PROTEIN"/>
    <property type="match status" value="1"/>
</dbReference>
<protein>
    <recommendedName>
        <fullName evidence="8">Phorbol-ester/DAG-type domain-containing protein</fullName>
    </recommendedName>
</protein>
<evidence type="ECO:0000256" key="2">
    <source>
        <dbReference type="ARBA" id="ARBA00022737"/>
    </source>
</evidence>
<feature type="domain" description="Phorbol-ester/DAG-type" evidence="5">
    <location>
        <begin position="73"/>
        <end position="121"/>
    </location>
</feature>
<dbReference type="InterPro" id="IPR004146">
    <property type="entry name" value="DC1"/>
</dbReference>
<feature type="domain" description="Phorbol-ester/DAG-type" evidence="5">
    <location>
        <begin position="395"/>
        <end position="443"/>
    </location>
</feature>
<dbReference type="EMBL" id="OIVN01002079">
    <property type="protein sequence ID" value="SPD00362.1"/>
    <property type="molecule type" value="Genomic_DNA"/>
</dbReference>
<dbReference type="InterPro" id="IPR001965">
    <property type="entry name" value="Znf_PHD"/>
</dbReference>
<dbReference type="SUPFAM" id="SSF57889">
    <property type="entry name" value="Cysteine-rich domain"/>
    <property type="match status" value="4"/>
</dbReference>
<dbReference type="AlphaFoldDB" id="A0A2N9GL88"/>
<feature type="domain" description="Zinc finger PHD-type" evidence="6">
    <location>
        <begin position="28"/>
        <end position="108"/>
    </location>
</feature>
<evidence type="ECO:0000313" key="7">
    <source>
        <dbReference type="EMBL" id="SPD00362.1"/>
    </source>
</evidence>
<evidence type="ECO:0000256" key="4">
    <source>
        <dbReference type="ARBA" id="ARBA00022833"/>
    </source>
</evidence>
<evidence type="ECO:0000259" key="6">
    <source>
        <dbReference type="SMART" id="SM00249"/>
    </source>
</evidence>
<keyword evidence="4" id="KW-0862">Zinc</keyword>
<evidence type="ECO:0000256" key="3">
    <source>
        <dbReference type="ARBA" id="ARBA00022771"/>
    </source>
</evidence>
<gene>
    <name evidence="7" type="ORF">FSB_LOCUS28244</name>
</gene>
<proteinExistence type="predicted"/>
<reference evidence="7" key="1">
    <citation type="submission" date="2018-02" db="EMBL/GenBank/DDBJ databases">
        <authorList>
            <person name="Cohen D.B."/>
            <person name="Kent A.D."/>
        </authorList>
    </citation>
    <scope>NUCLEOTIDE SEQUENCE</scope>
</reference>
<feature type="domain" description="Phorbol-ester/DAG-type" evidence="5">
    <location>
        <begin position="339"/>
        <end position="389"/>
    </location>
</feature>
<evidence type="ECO:0000259" key="5">
    <source>
        <dbReference type="SMART" id="SM00109"/>
    </source>
</evidence>
<feature type="domain" description="Zinc finger PHD-type" evidence="6">
    <location>
        <begin position="141"/>
        <end position="203"/>
    </location>
</feature>
<sequence length="553" mass="64870">MEIQHFCHQHQLVCNEDQRNVDEDEGIYCWGCLKRNLGQSYYRCIQCPRYLHKSCAESPFMLHHPLHAKHPLVLFENVNYDNDEADRNCELCNERIGLKFCYSCFRCKFNLHSTCAIPPSTMEAEFHNHPLTLVWKWMTFTCDTCGKESKGMPYLCGQCGFWIHERCASYPRMVKVIRHKHSLHLIHCLEVDQSDFSFCHLCVKKVDTDYGVYYCSSCNYVTHLDCAMDEENREDIVLQVKDMESLKNEGLEVDELFHSMAYKVKRTYVGEDKTEIVTEIEHFSHEHDLKLIDDEIQSNQKCDGCVRAIIPPFYSCAKCNFFLHKSCIELPRKKRHPLHRHTLTLLPKAPYESKSFWCNACRRSCNGFSYNCETCNFNLDVQCSLISEILTHNGHEHRLRLSKTPYRQDCSVCDSNSSEIFRCTTCGFTLDFKCATLPHTTRCAQHDHPFTLCYSVEDDSNEYYCDICEEKRDPRHWFYCCAYCSFPAHPQCILGESLNYKFGVAYKFDCHQHPLTFIEETKDHPPCSKCDDPCKELIYQCTQCKVNFHTWCL</sequence>
<feature type="domain" description="Phorbol-ester/DAG-type" evidence="5">
    <location>
        <begin position="8"/>
        <end position="61"/>
    </location>
</feature>
<dbReference type="GO" id="GO:0008270">
    <property type="term" value="F:zinc ion binding"/>
    <property type="evidence" value="ECO:0007669"/>
    <property type="project" value="UniProtKB-KW"/>
</dbReference>
<dbReference type="PANTHER" id="PTHR32410:SF163">
    <property type="entry name" value="DC1 DOMAIN-CONTAINING PROTEIN"/>
    <property type="match status" value="1"/>
</dbReference>
<feature type="domain" description="Zinc finger PHD-type" evidence="6">
    <location>
        <begin position="301"/>
        <end position="362"/>
    </location>
</feature>
<dbReference type="Pfam" id="PF03107">
    <property type="entry name" value="C1_2"/>
    <property type="match status" value="7"/>
</dbReference>
<dbReference type="InterPro" id="IPR053192">
    <property type="entry name" value="Vacuole_Formation_Reg"/>
</dbReference>
<feature type="domain" description="Phorbol-ester/DAG-type" evidence="5">
    <location>
        <begin position="129"/>
        <end position="173"/>
    </location>
</feature>
<keyword evidence="1" id="KW-0479">Metal-binding</keyword>
<feature type="domain" description="Phorbol-ester/DAG-type" evidence="5">
    <location>
        <begin position="285"/>
        <end position="333"/>
    </location>
</feature>
<organism evidence="7">
    <name type="scientific">Fagus sylvatica</name>
    <name type="common">Beechnut</name>
    <dbReference type="NCBI Taxonomy" id="28930"/>
    <lineage>
        <taxon>Eukaryota</taxon>
        <taxon>Viridiplantae</taxon>
        <taxon>Streptophyta</taxon>
        <taxon>Embryophyta</taxon>
        <taxon>Tracheophyta</taxon>
        <taxon>Spermatophyta</taxon>
        <taxon>Magnoliopsida</taxon>
        <taxon>eudicotyledons</taxon>
        <taxon>Gunneridae</taxon>
        <taxon>Pentapetalae</taxon>
        <taxon>rosids</taxon>
        <taxon>fabids</taxon>
        <taxon>Fagales</taxon>
        <taxon>Fagaceae</taxon>
        <taxon>Fagus</taxon>
    </lineage>
</organism>
<keyword evidence="2" id="KW-0677">Repeat</keyword>
<keyword evidence="3" id="KW-0863">Zinc-finger</keyword>
<evidence type="ECO:0000256" key="1">
    <source>
        <dbReference type="ARBA" id="ARBA00022723"/>
    </source>
</evidence>
<dbReference type="SMART" id="SM00249">
    <property type="entry name" value="PHD"/>
    <property type="match status" value="4"/>
</dbReference>
<accession>A0A2N9GL88</accession>
<evidence type="ECO:0008006" key="8">
    <source>
        <dbReference type="Google" id="ProtNLM"/>
    </source>
</evidence>
<dbReference type="SMART" id="SM00109">
    <property type="entry name" value="C1"/>
    <property type="match status" value="6"/>
</dbReference>
<feature type="domain" description="Zinc finger PHD-type" evidence="6">
    <location>
        <begin position="464"/>
        <end position="514"/>
    </location>
</feature>